<reference evidence="1 2" key="1">
    <citation type="submission" date="2017-09" db="EMBL/GenBank/DDBJ databases">
        <title>High-quality draft genome sequence of Butyrivibrio fibrisolvens INBov1, isolated from cow rumen.</title>
        <authorList>
            <person name="Rodriguez Hernaez J."/>
            <person name="Rivarola M."/>
            <person name="Paniego N."/>
            <person name="Cravero S."/>
            <person name="Ceron Cucchi M."/>
            <person name="Martinez M.C."/>
        </authorList>
    </citation>
    <scope>NUCLEOTIDE SEQUENCE [LARGE SCALE GENOMIC DNA]</scope>
    <source>
        <strain evidence="1 2">INBov1</strain>
        <plasmid evidence="2">pinbov266</plasmid>
    </source>
</reference>
<keyword evidence="2" id="KW-1185">Reference proteome</keyword>
<dbReference type="RefSeq" id="WP_110074405.1">
    <property type="nucleotide sequence ID" value="NZ_CM009897.1"/>
</dbReference>
<evidence type="ECO:0000313" key="1">
    <source>
        <dbReference type="EMBL" id="PWT25867.1"/>
    </source>
</evidence>
<comment type="caution">
    <text evidence="1">The sequence shown here is derived from an EMBL/GenBank/DDBJ whole genome shotgun (WGS) entry which is preliminary data.</text>
</comment>
<dbReference type="AlphaFoldDB" id="A0A317FXB3"/>
<sequence length="84" mass="9818">MGKDRQEEICFANLKSNIGGKYVTRKLRDFRTAVKIEEWKESPDFLAIADDKALAVEHFVVDQLYIENRAADRVIDERIWGVYL</sequence>
<geneLocation type="plasmid" evidence="2">
    <name>pinbov266</name>
</geneLocation>
<protein>
    <submittedName>
        <fullName evidence="1">Uncharacterized protein</fullName>
    </submittedName>
</protein>
<gene>
    <name evidence="1" type="ORF">CPT75_00330</name>
</gene>
<accession>A0A317FXB3</accession>
<dbReference type="Proteomes" id="UP000245488">
    <property type="component" value="Plasmid pINBov266"/>
</dbReference>
<name>A0A317FXB3_BUTFI</name>
<dbReference type="EMBL" id="NXNG01000002">
    <property type="protein sequence ID" value="PWT25867.1"/>
    <property type="molecule type" value="Genomic_DNA"/>
</dbReference>
<keyword evidence="1" id="KW-0614">Plasmid</keyword>
<proteinExistence type="predicted"/>
<organism evidence="1 2">
    <name type="scientific">Butyrivibrio fibrisolvens</name>
    <dbReference type="NCBI Taxonomy" id="831"/>
    <lineage>
        <taxon>Bacteria</taxon>
        <taxon>Bacillati</taxon>
        <taxon>Bacillota</taxon>
        <taxon>Clostridia</taxon>
        <taxon>Lachnospirales</taxon>
        <taxon>Lachnospiraceae</taxon>
        <taxon>Butyrivibrio</taxon>
    </lineage>
</organism>
<evidence type="ECO:0000313" key="2">
    <source>
        <dbReference type="Proteomes" id="UP000245488"/>
    </source>
</evidence>